<dbReference type="EMBL" id="AFBM01000031">
    <property type="protein sequence ID" value="EGF49849.1"/>
    <property type="molecule type" value="Genomic_DNA"/>
</dbReference>
<dbReference type="Proteomes" id="UP000010321">
    <property type="component" value="Unassembled WGS sequence"/>
</dbReference>
<dbReference type="HAMAP" id="MF_00148">
    <property type="entry name" value="UDG"/>
    <property type="match status" value="1"/>
</dbReference>
<keyword evidence="15" id="KW-1185">Reference proteome</keyword>
<evidence type="ECO:0000256" key="1">
    <source>
        <dbReference type="ARBA" id="ARBA00001400"/>
    </source>
</evidence>
<dbReference type="PANTHER" id="PTHR11264:SF0">
    <property type="entry name" value="URACIL-DNA GLYCOSYLASE"/>
    <property type="match status" value="1"/>
</dbReference>
<keyword evidence="7 10" id="KW-0227">DNA damage</keyword>
<evidence type="ECO:0000256" key="4">
    <source>
        <dbReference type="ARBA" id="ARBA00012030"/>
    </source>
</evidence>
<dbReference type="PANTHER" id="PTHR11264">
    <property type="entry name" value="URACIL-DNA GLYCOSYLASE"/>
    <property type="match status" value="1"/>
</dbReference>
<evidence type="ECO:0000256" key="7">
    <source>
        <dbReference type="ARBA" id="ARBA00022763"/>
    </source>
</evidence>
<comment type="caution">
    <text evidence="14">The sequence shown here is derived from an EMBL/GenBank/DDBJ whole genome shotgun (WGS) entry which is preliminary data.</text>
</comment>
<dbReference type="NCBIfam" id="NF003589">
    <property type="entry name" value="PRK05254.1-2"/>
    <property type="match status" value="1"/>
</dbReference>
<dbReference type="EC" id="3.2.2.27" evidence="4 10"/>
<evidence type="ECO:0000256" key="8">
    <source>
        <dbReference type="ARBA" id="ARBA00022801"/>
    </source>
</evidence>
<name>A0ABP2KQI5_9BACE</name>
<dbReference type="SUPFAM" id="SSF52141">
    <property type="entry name" value="Uracil-DNA glycosylase-like"/>
    <property type="match status" value="1"/>
</dbReference>
<feature type="domain" description="Uracil-DNA glycosylase-like" evidence="13">
    <location>
        <begin position="54"/>
        <end position="214"/>
    </location>
</feature>
<comment type="function">
    <text evidence="2 10 12">Excises uracil residues from the DNA which can arise as a result of misincorporation of dUMP residues by DNA polymerase or due to deamination of cytosine.</text>
</comment>
<dbReference type="InterPro" id="IPR036895">
    <property type="entry name" value="Uracil-DNA_glycosylase-like_sf"/>
</dbReference>
<evidence type="ECO:0000256" key="2">
    <source>
        <dbReference type="ARBA" id="ARBA00002631"/>
    </source>
</evidence>
<gene>
    <name evidence="10" type="primary">ung</name>
    <name evidence="14" type="ORF">HMPREF9445_03222</name>
</gene>
<evidence type="ECO:0000256" key="9">
    <source>
        <dbReference type="ARBA" id="ARBA00023204"/>
    </source>
</evidence>
<keyword evidence="8 10" id="KW-0378">Hydrolase</keyword>
<reference evidence="14 15" key="1">
    <citation type="submission" date="2011-02" db="EMBL/GenBank/DDBJ databases">
        <authorList>
            <person name="Weinstock G."/>
            <person name="Sodergren E."/>
            <person name="Clifton S."/>
            <person name="Fulton L."/>
            <person name="Fulton B."/>
            <person name="Courtney L."/>
            <person name="Fronick C."/>
            <person name="Harrison M."/>
            <person name="Strong C."/>
            <person name="Farmer C."/>
            <person name="Delahaunty K."/>
            <person name="Markovic C."/>
            <person name="Hall O."/>
            <person name="Minx P."/>
            <person name="Tomlinson C."/>
            <person name="Mitreva M."/>
            <person name="Hou S."/>
            <person name="Chen J."/>
            <person name="Wollam A."/>
            <person name="Pepin K.H."/>
            <person name="Johnson M."/>
            <person name="Bhonagiri V."/>
            <person name="Zhang X."/>
            <person name="Suruliraj S."/>
            <person name="Warren W."/>
            <person name="Chinwalla A."/>
            <person name="Mardis E.R."/>
            <person name="Wilson R.K."/>
        </authorList>
    </citation>
    <scope>NUCLEOTIDE SEQUENCE [LARGE SCALE GENOMIC DNA]</scope>
    <source>
        <strain evidence="14 15">YIT 12056</strain>
    </source>
</reference>
<keyword evidence="9 10" id="KW-0234">DNA repair</keyword>
<sequence>MQYPMKVKIEESWRQRLQEEFDKPYFERLVSFVKSEYGRANVLPPGHLIFHVFNSCPFEKVKVVILGQDPYPTPGQYYGICFSVPEGVAIPGSLTNIFKEIHQDLGKPIPTSGNLDRWVAQGVLSMNSVLTVRAHASGSHRNMGWETFTDAVIKKLSDEREHLVFMLWGAYAKEKATLIDSSKHLILTTVHPSPRSAEYGFFGCKHFSKANDYLRSKGIEEIDW</sequence>
<dbReference type="NCBIfam" id="NF003588">
    <property type="entry name" value="PRK05254.1-1"/>
    <property type="match status" value="1"/>
</dbReference>
<dbReference type="NCBIfam" id="TIGR00628">
    <property type="entry name" value="ung"/>
    <property type="match status" value="1"/>
</dbReference>
<evidence type="ECO:0000256" key="11">
    <source>
        <dbReference type="PROSITE-ProRule" id="PRU10072"/>
    </source>
</evidence>
<organism evidence="14 15">
    <name type="scientific">Bacteroides clarus YIT 12056</name>
    <dbReference type="NCBI Taxonomy" id="762984"/>
    <lineage>
        <taxon>Bacteria</taxon>
        <taxon>Pseudomonadati</taxon>
        <taxon>Bacteroidota</taxon>
        <taxon>Bacteroidia</taxon>
        <taxon>Bacteroidales</taxon>
        <taxon>Bacteroidaceae</taxon>
        <taxon>Bacteroides</taxon>
    </lineage>
</organism>
<dbReference type="SMART" id="SM00987">
    <property type="entry name" value="UreE_C"/>
    <property type="match status" value="1"/>
</dbReference>
<evidence type="ECO:0000256" key="6">
    <source>
        <dbReference type="ARBA" id="ARBA00022490"/>
    </source>
</evidence>
<feature type="active site" description="Proton acceptor" evidence="10 11">
    <location>
        <position position="69"/>
    </location>
</feature>
<dbReference type="CDD" id="cd10027">
    <property type="entry name" value="UDG-F1-like"/>
    <property type="match status" value="1"/>
</dbReference>
<dbReference type="PROSITE" id="PS00130">
    <property type="entry name" value="U_DNA_GLYCOSYLASE"/>
    <property type="match status" value="1"/>
</dbReference>
<comment type="similarity">
    <text evidence="3 10 12">Belongs to the uracil-DNA glycosylase (UDG) superfamily. UNG family.</text>
</comment>
<evidence type="ECO:0000259" key="13">
    <source>
        <dbReference type="SMART" id="SM00986"/>
    </source>
</evidence>
<evidence type="ECO:0000313" key="14">
    <source>
        <dbReference type="EMBL" id="EGF49849.1"/>
    </source>
</evidence>
<evidence type="ECO:0000256" key="3">
    <source>
        <dbReference type="ARBA" id="ARBA00008184"/>
    </source>
</evidence>
<dbReference type="SMART" id="SM00986">
    <property type="entry name" value="UDG"/>
    <property type="match status" value="1"/>
</dbReference>
<dbReference type="Pfam" id="PF03167">
    <property type="entry name" value="UDG"/>
    <property type="match status" value="1"/>
</dbReference>
<dbReference type="NCBIfam" id="NF003592">
    <property type="entry name" value="PRK05254.1-5"/>
    <property type="match status" value="1"/>
</dbReference>
<dbReference type="InterPro" id="IPR002043">
    <property type="entry name" value="UDG_fam1"/>
</dbReference>
<evidence type="ECO:0000256" key="10">
    <source>
        <dbReference type="HAMAP-Rule" id="MF_00148"/>
    </source>
</evidence>
<dbReference type="InterPro" id="IPR018085">
    <property type="entry name" value="Ura-DNA_Glyclase_AS"/>
</dbReference>
<protein>
    <recommendedName>
        <fullName evidence="5 10">Uracil-DNA glycosylase</fullName>
        <shortName evidence="10">UDG</shortName>
        <ecNumber evidence="4 10">3.2.2.27</ecNumber>
    </recommendedName>
</protein>
<comment type="subcellular location">
    <subcellularLocation>
        <location evidence="10">Cytoplasm</location>
    </subcellularLocation>
</comment>
<comment type="catalytic activity">
    <reaction evidence="1 10 12">
        <text>Hydrolyzes single-stranded DNA or mismatched double-stranded DNA and polynucleotides, releasing free uracil.</text>
        <dbReference type="EC" id="3.2.2.27"/>
    </reaction>
</comment>
<dbReference type="InterPro" id="IPR005122">
    <property type="entry name" value="Uracil-DNA_glycosylase-like"/>
</dbReference>
<evidence type="ECO:0000256" key="12">
    <source>
        <dbReference type="RuleBase" id="RU003780"/>
    </source>
</evidence>
<proteinExistence type="inferred from homology"/>
<accession>A0ABP2KQI5</accession>
<evidence type="ECO:0000256" key="5">
    <source>
        <dbReference type="ARBA" id="ARBA00018429"/>
    </source>
</evidence>
<keyword evidence="6 10" id="KW-0963">Cytoplasm</keyword>
<evidence type="ECO:0000313" key="15">
    <source>
        <dbReference type="Proteomes" id="UP000010321"/>
    </source>
</evidence>
<dbReference type="Gene3D" id="3.40.470.10">
    <property type="entry name" value="Uracil-DNA glycosylase-like domain"/>
    <property type="match status" value="1"/>
</dbReference>